<dbReference type="GO" id="GO:0005829">
    <property type="term" value="C:cytosol"/>
    <property type="evidence" value="ECO:0007669"/>
    <property type="project" value="TreeGrafter"/>
</dbReference>
<keyword evidence="6" id="KW-1003">Cell membrane</keyword>
<keyword evidence="5 6" id="KW-0342">GTP-binding</keyword>
<comment type="similarity">
    <text evidence="1 6 7 8">Belongs to the TRAFAC class TrmE-Era-EngA-EngB-Septin-like GTPase superfamily. Era GTPase family.</text>
</comment>
<comment type="subunit">
    <text evidence="6">Monomer.</text>
</comment>
<comment type="function">
    <text evidence="6">An essential GTPase that binds both GDP and GTP, with rapid nucleotide exchange. Plays a role in 16S rRNA processing and 30S ribosomal subunit biogenesis and possibly also in cell cycle regulation and energy metabolism.</text>
</comment>
<feature type="region of interest" description="G1" evidence="7">
    <location>
        <begin position="12"/>
        <end position="19"/>
    </location>
</feature>
<evidence type="ECO:0000256" key="6">
    <source>
        <dbReference type="HAMAP-Rule" id="MF_00367"/>
    </source>
</evidence>
<feature type="domain" description="KH type-2" evidence="9">
    <location>
        <begin position="202"/>
        <end position="279"/>
    </location>
</feature>
<dbReference type="PROSITE" id="PS51713">
    <property type="entry name" value="G_ERA"/>
    <property type="match status" value="1"/>
</dbReference>
<comment type="caution">
    <text evidence="11">The sequence shown here is derived from an EMBL/GenBank/DDBJ whole genome shotgun (WGS) entry which is preliminary data.</text>
</comment>
<gene>
    <name evidence="6" type="primary">era</name>
    <name evidence="11" type="ORF">SAMN05421828_1585</name>
</gene>
<dbReference type="Proteomes" id="UP000186308">
    <property type="component" value="Unassembled WGS sequence"/>
</dbReference>
<protein>
    <recommendedName>
        <fullName evidence="2 6">GTPase Era</fullName>
    </recommendedName>
</protein>
<dbReference type="InterPro" id="IPR009019">
    <property type="entry name" value="KH_sf_prok-type"/>
</dbReference>
<sequence>MTTRCGYVALLGRPNAGKSTMLNQAVGAKVSIVTPKAQTTRFRVSGIVMRGEAQIVLIDTPGLFAPKRRLDRAMVAAAWDSVAGADLACMLVDAFRAKPDDLAEPLEALARTGRRRWLILNKIDLLPREKLLPLADTLAKAGSFAEVFMVSALKRDGIDRLLDAMGDAMPEGPHLYPEDEMTDQTDRMLAAELVREQIFMQLREEIPYGASVETESFKDLADGSARIEVTVYVARIAHKKIMLGEGGAQIKSIGSKARSQLERLLERRVHLFLNVKDRPGWDEESARLRALGLEG</sequence>
<evidence type="ECO:0000256" key="3">
    <source>
        <dbReference type="ARBA" id="ARBA00022741"/>
    </source>
</evidence>
<dbReference type="NCBIfam" id="TIGR00231">
    <property type="entry name" value="small_GTP"/>
    <property type="match status" value="1"/>
</dbReference>
<dbReference type="NCBIfam" id="TIGR00436">
    <property type="entry name" value="era"/>
    <property type="match status" value="1"/>
</dbReference>
<evidence type="ECO:0000259" key="9">
    <source>
        <dbReference type="PROSITE" id="PS50823"/>
    </source>
</evidence>
<dbReference type="PANTHER" id="PTHR42698:SF1">
    <property type="entry name" value="GTPASE ERA, MITOCHONDRIAL"/>
    <property type="match status" value="1"/>
</dbReference>
<accession>A0A8G2CP68</accession>
<feature type="domain" description="Era-type G" evidence="10">
    <location>
        <begin position="4"/>
        <end position="171"/>
    </location>
</feature>
<evidence type="ECO:0000256" key="5">
    <source>
        <dbReference type="ARBA" id="ARBA00023134"/>
    </source>
</evidence>
<feature type="region of interest" description="G3" evidence="7">
    <location>
        <begin position="59"/>
        <end position="62"/>
    </location>
</feature>
<dbReference type="NCBIfam" id="NF000908">
    <property type="entry name" value="PRK00089.1"/>
    <property type="match status" value="1"/>
</dbReference>
<comment type="subcellular location">
    <subcellularLocation>
        <location evidence="6">Cytoplasm</location>
    </subcellularLocation>
    <subcellularLocation>
        <location evidence="6">Cell membrane</location>
        <topology evidence="6">Peripheral membrane protein</topology>
    </subcellularLocation>
</comment>
<feature type="region of interest" description="G5" evidence="7">
    <location>
        <begin position="150"/>
        <end position="152"/>
    </location>
</feature>
<feature type="binding site" evidence="6">
    <location>
        <begin position="12"/>
        <end position="19"/>
    </location>
    <ligand>
        <name>GTP</name>
        <dbReference type="ChEBI" id="CHEBI:37565"/>
    </ligand>
</feature>
<dbReference type="PANTHER" id="PTHR42698">
    <property type="entry name" value="GTPASE ERA"/>
    <property type="match status" value="1"/>
</dbReference>
<dbReference type="Pfam" id="PF01926">
    <property type="entry name" value="MMR_HSR1"/>
    <property type="match status" value="1"/>
</dbReference>
<dbReference type="RefSeq" id="WP_029314224.1">
    <property type="nucleotide sequence ID" value="NZ_FTNE01000058.1"/>
</dbReference>
<keyword evidence="4 6" id="KW-0694">RNA-binding</keyword>
<dbReference type="GO" id="GO:0070181">
    <property type="term" value="F:small ribosomal subunit rRNA binding"/>
    <property type="evidence" value="ECO:0007669"/>
    <property type="project" value="UniProtKB-UniRule"/>
</dbReference>
<dbReference type="PROSITE" id="PS50823">
    <property type="entry name" value="KH_TYPE_2"/>
    <property type="match status" value="1"/>
</dbReference>
<evidence type="ECO:0000256" key="8">
    <source>
        <dbReference type="RuleBase" id="RU003761"/>
    </source>
</evidence>
<dbReference type="InterPro" id="IPR015946">
    <property type="entry name" value="KH_dom-like_a/b"/>
</dbReference>
<dbReference type="InterPro" id="IPR004044">
    <property type="entry name" value="KH_dom_type_2"/>
</dbReference>
<dbReference type="EMBL" id="FTNE01000058">
    <property type="protein sequence ID" value="SIR56855.1"/>
    <property type="molecule type" value="Genomic_DNA"/>
</dbReference>
<evidence type="ECO:0000313" key="11">
    <source>
        <dbReference type="EMBL" id="SIR56855.1"/>
    </source>
</evidence>
<dbReference type="GO" id="GO:0005886">
    <property type="term" value="C:plasma membrane"/>
    <property type="evidence" value="ECO:0007669"/>
    <property type="project" value="UniProtKB-SubCell"/>
</dbReference>
<feature type="region of interest" description="G4" evidence="7">
    <location>
        <begin position="121"/>
        <end position="124"/>
    </location>
</feature>
<dbReference type="AlphaFoldDB" id="A0A8G2CP68"/>
<feature type="binding site" evidence="6">
    <location>
        <begin position="121"/>
        <end position="124"/>
    </location>
    <ligand>
        <name>GTP</name>
        <dbReference type="ChEBI" id="CHEBI:37565"/>
    </ligand>
</feature>
<keyword evidence="6" id="KW-0963">Cytoplasm</keyword>
<keyword evidence="12" id="KW-1185">Reference proteome</keyword>
<evidence type="ECO:0000256" key="2">
    <source>
        <dbReference type="ARBA" id="ARBA00020484"/>
    </source>
</evidence>
<dbReference type="CDD" id="cd04163">
    <property type="entry name" value="Era"/>
    <property type="match status" value="1"/>
</dbReference>
<evidence type="ECO:0000256" key="4">
    <source>
        <dbReference type="ARBA" id="ARBA00022884"/>
    </source>
</evidence>
<dbReference type="GO" id="GO:0000028">
    <property type="term" value="P:ribosomal small subunit assembly"/>
    <property type="evidence" value="ECO:0007669"/>
    <property type="project" value="TreeGrafter"/>
</dbReference>
<keyword evidence="6" id="KW-0690">Ribosome biogenesis</keyword>
<evidence type="ECO:0000256" key="1">
    <source>
        <dbReference type="ARBA" id="ARBA00007921"/>
    </source>
</evidence>
<dbReference type="InterPro" id="IPR030388">
    <property type="entry name" value="G_ERA_dom"/>
</dbReference>
<dbReference type="Gene3D" id="3.30.300.20">
    <property type="match status" value="1"/>
</dbReference>
<keyword evidence="6" id="KW-0699">rRNA-binding</keyword>
<evidence type="ECO:0000313" key="12">
    <source>
        <dbReference type="Proteomes" id="UP000186308"/>
    </source>
</evidence>
<dbReference type="InterPro" id="IPR005225">
    <property type="entry name" value="Small_GTP-bd"/>
</dbReference>
<dbReference type="InterPro" id="IPR005662">
    <property type="entry name" value="GTPase_Era-like"/>
</dbReference>
<dbReference type="GO" id="GO:0043024">
    <property type="term" value="F:ribosomal small subunit binding"/>
    <property type="evidence" value="ECO:0007669"/>
    <property type="project" value="TreeGrafter"/>
</dbReference>
<organism evidence="11 12">
    <name type="scientific">Acidiphilium rubrum</name>
    <dbReference type="NCBI Taxonomy" id="526"/>
    <lineage>
        <taxon>Bacteria</taxon>
        <taxon>Pseudomonadati</taxon>
        <taxon>Pseudomonadota</taxon>
        <taxon>Alphaproteobacteria</taxon>
        <taxon>Acetobacterales</taxon>
        <taxon>Acidocellaceae</taxon>
        <taxon>Acidiphilium</taxon>
    </lineage>
</organism>
<dbReference type="SUPFAM" id="SSF52540">
    <property type="entry name" value="P-loop containing nucleoside triphosphate hydrolases"/>
    <property type="match status" value="1"/>
</dbReference>
<dbReference type="Gene3D" id="3.40.50.300">
    <property type="entry name" value="P-loop containing nucleotide triphosphate hydrolases"/>
    <property type="match status" value="1"/>
</dbReference>
<dbReference type="GO" id="GO:0003924">
    <property type="term" value="F:GTPase activity"/>
    <property type="evidence" value="ECO:0007669"/>
    <property type="project" value="UniProtKB-UniRule"/>
</dbReference>
<proteinExistence type="inferred from homology"/>
<dbReference type="GO" id="GO:0005525">
    <property type="term" value="F:GTP binding"/>
    <property type="evidence" value="ECO:0007669"/>
    <property type="project" value="UniProtKB-UniRule"/>
</dbReference>
<dbReference type="Pfam" id="PF07650">
    <property type="entry name" value="KH_2"/>
    <property type="match status" value="1"/>
</dbReference>
<feature type="region of interest" description="G2" evidence="7">
    <location>
        <begin position="38"/>
        <end position="42"/>
    </location>
</feature>
<dbReference type="InterPro" id="IPR027417">
    <property type="entry name" value="P-loop_NTPase"/>
</dbReference>
<dbReference type="HAMAP" id="MF_00367">
    <property type="entry name" value="GTPase_Era"/>
    <property type="match status" value="1"/>
</dbReference>
<reference evidence="11 12" key="1">
    <citation type="submission" date="2017-01" db="EMBL/GenBank/DDBJ databases">
        <authorList>
            <person name="Varghese N."/>
            <person name="Submissions S."/>
        </authorList>
    </citation>
    <scope>NUCLEOTIDE SEQUENCE [LARGE SCALE GENOMIC DNA]</scope>
    <source>
        <strain evidence="11 12">ATCC 35905</strain>
    </source>
</reference>
<keyword evidence="6" id="KW-0472">Membrane</keyword>
<dbReference type="CDD" id="cd22534">
    <property type="entry name" value="KH-II_Era"/>
    <property type="match status" value="1"/>
</dbReference>
<dbReference type="InterPro" id="IPR006073">
    <property type="entry name" value="GTP-bd"/>
</dbReference>
<evidence type="ECO:0000256" key="7">
    <source>
        <dbReference type="PROSITE-ProRule" id="PRU01050"/>
    </source>
</evidence>
<feature type="binding site" evidence="6">
    <location>
        <begin position="59"/>
        <end position="63"/>
    </location>
    <ligand>
        <name>GTP</name>
        <dbReference type="ChEBI" id="CHEBI:37565"/>
    </ligand>
</feature>
<dbReference type="SUPFAM" id="SSF54814">
    <property type="entry name" value="Prokaryotic type KH domain (KH-domain type II)"/>
    <property type="match status" value="1"/>
</dbReference>
<name>A0A8G2CP68_ACIRU</name>
<keyword evidence="3 6" id="KW-0547">Nucleotide-binding</keyword>
<evidence type="ECO:0000259" key="10">
    <source>
        <dbReference type="PROSITE" id="PS51713"/>
    </source>
</evidence>
<dbReference type="OrthoDB" id="9805918at2"/>